<keyword evidence="11" id="KW-1185">Reference proteome</keyword>
<dbReference type="GO" id="GO:0030288">
    <property type="term" value="C:outer membrane-bounded periplasmic space"/>
    <property type="evidence" value="ECO:0007669"/>
    <property type="project" value="TreeGrafter"/>
</dbReference>
<dbReference type="InterPro" id="IPR058649">
    <property type="entry name" value="CzcB_C"/>
</dbReference>
<dbReference type="Gene3D" id="6.10.140.730">
    <property type="match status" value="1"/>
</dbReference>
<evidence type="ECO:0000259" key="4">
    <source>
        <dbReference type="Pfam" id="PF11827"/>
    </source>
</evidence>
<dbReference type="PANTHER" id="PTHR30097">
    <property type="entry name" value="CATION EFFLUX SYSTEM PROTEIN CUSB"/>
    <property type="match status" value="1"/>
</dbReference>
<dbReference type="Pfam" id="PF25975">
    <property type="entry name" value="CzcB_C"/>
    <property type="match status" value="1"/>
</dbReference>
<feature type="domain" description="DUF3347" evidence="4">
    <location>
        <begin position="437"/>
        <end position="518"/>
    </location>
</feature>
<dbReference type="InterPro" id="IPR051909">
    <property type="entry name" value="MFP_Cation_Efflux"/>
</dbReference>
<dbReference type="InterPro" id="IPR058790">
    <property type="entry name" value="BSH_CusB"/>
</dbReference>
<dbReference type="InterPro" id="IPR021782">
    <property type="entry name" value="DUF3347"/>
</dbReference>
<dbReference type="FunFam" id="2.40.30.170:FF:000010">
    <property type="entry name" value="Efflux RND transporter periplasmic adaptor subunit"/>
    <property type="match status" value="1"/>
</dbReference>
<keyword evidence="3" id="KW-0472">Membrane</keyword>
<reference evidence="10 11" key="1">
    <citation type="submission" date="2016-11" db="EMBL/GenBank/DDBJ databases">
        <title>Trade-off between light-utilization and light-protection in marine flavobacteria.</title>
        <authorList>
            <person name="Kumagai Y."/>
        </authorList>
    </citation>
    <scope>NUCLEOTIDE SEQUENCE [LARGE SCALE GENOMIC DNA]</scope>
    <source>
        <strain evidence="10 11">JCM 13191</strain>
    </source>
</reference>
<dbReference type="InterPro" id="IPR006143">
    <property type="entry name" value="RND_pump_MFP"/>
</dbReference>
<dbReference type="GO" id="GO:0016020">
    <property type="term" value="C:membrane"/>
    <property type="evidence" value="ECO:0007669"/>
    <property type="project" value="InterPro"/>
</dbReference>
<accession>A0A1W6MHW9</accession>
<dbReference type="Pfam" id="PF19335">
    <property type="entry name" value="HMBD"/>
    <property type="match status" value="1"/>
</dbReference>
<feature type="domain" description="CzcB-like C-terminal circularly permuted SH3-like" evidence="9">
    <location>
        <begin position="331"/>
        <end position="393"/>
    </location>
</feature>
<evidence type="ECO:0000256" key="1">
    <source>
        <dbReference type="ARBA" id="ARBA00009477"/>
    </source>
</evidence>
<dbReference type="GO" id="GO:0046914">
    <property type="term" value="F:transition metal ion binding"/>
    <property type="evidence" value="ECO:0007669"/>
    <property type="project" value="TreeGrafter"/>
</dbReference>
<dbReference type="Gene3D" id="2.40.30.170">
    <property type="match status" value="1"/>
</dbReference>
<dbReference type="NCBIfam" id="TIGR01730">
    <property type="entry name" value="RND_mfp"/>
    <property type="match status" value="1"/>
</dbReference>
<gene>
    <name evidence="10" type="ORF">BST97_03890</name>
</gene>
<dbReference type="SUPFAM" id="SSF111369">
    <property type="entry name" value="HlyD-like secretion proteins"/>
    <property type="match status" value="1"/>
</dbReference>
<evidence type="ECO:0000313" key="10">
    <source>
        <dbReference type="EMBL" id="ARN77191.1"/>
    </source>
</evidence>
<keyword evidence="3" id="KW-0812">Transmembrane</keyword>
<evidence type="ECO:0000259" key="7">
    <source>
        <dbReference type="Pfam" id="PF25919"/>
    </source>
</evidence>
<sequence>MNKNVIYIAVALLIGLGVGWFVFSNDDNSAAEHSHNETAENQMWTCSMHPQIMQPEPGDCPICGMDLIPAEAGAVGLAINEFRMTENALALANVQTTIVGNSLVDEDDTISLSGKIAQNDDLNSVQASYFDGRIERLNVTYEGQQVNRGQLLATIYAPNLVAAQQELITASSLKESQPALYNAVRNKLKNWKLTDNQIDAIESSGTVRENFPIYATVSGTVTEVMAAQGDYIKAGQPIAKLSNLSTVWADFDAYENQLEQFQTGQEISVTSNAYPNREFEAQISFIDPILDTQTRTVTVRATLQNRDGLLKPGMFVSGEIEGTSNVGQDDLTIPASAVMWTGERSLVYVKTNPNEPVFEMREVTLGNRNGEFFTVQSGLESGDEIVTNGTFTVDAAAQLQGKKSMMNQGKKQASEMPMSQMKMEFTENFQKQFKKALKPYLQMKDALVASDVSQVSAFAKATSTSLKSADIKSLGSMEQSHIKKSIEMLDAIAANDILENQRDHFVILNENMVPIAINVNGTDEMLYVQKCSMANNNKGAVWLSAEKDIHNPYYGDAMLTCGSVIEEIK</sequence>
<dbReference type="InterPro" id="IPR058791">
    <property type="entry name" value="3HB_CusB"/>
</dbReference>
<evidence type="ECO:0000259" key="5">
    <source>
        <dbReference type="Pfam" id="PF19335"/>
    </source>
</evidence>
<keyword evidence="2" id="KW-0813">Transport</keyword>
<comment type="similarity">
    <text evidence="1">Belongs to the membrane fusion protein (MFP) (TC 8.A.1) family.</text>
</comment>
<keyword evidence="3" id="KW-1133">Transmembrane helix</keyword>
<dbReference type="Pfam" id="PF25919">
    <property type="entry name" value="BSH_CusB"/>
    <property type="match status" value="1"/>
</dbReference>
<evidence type="ECO:0000259" key="8">
    <source>
        <dbReference type="Pfam" id="PF25954"/>
    </source>
</evidence>
<evidence type="ECO:0000256" key="3">
    <source>
        <dbReference type="SAM" id="Phobius"/>
    </source>
</evidence>
<dbReference type="Pfam" id="PF25869">
    <property type="entry name" value="3HB_CusB"/>
    <property type="match status" value="1"/>
</dbReference>
<dbReference type="Gene3D" id="2.40.420.20">
    <property type="match status" value="1"/>
</dbReference>
<dbReference type="GO" id="GO:0015679">
    <property type="term" value="P:plasma membrane copper ion transport"/>
    <property type="evidence" value="ECO:0007669"/>
    <property type="project" value="TreeGrafter"/>
</dbReference>
<dbReference type="GO" id="GO:0060003">
    <property type="term" value="P:copper ion export"/>
    <property type="evidence" value="ECO:0007669"/>
    <property type="project" value="TreeGrafter"/>
</dbReference>
<dbReference type="GO" id="GO:0022857">
    <property type="term" value="F:transmembrane transporter activity"/>
    <property type="evidence" value="ECO:0007669"/>
    <property type="project" value="InterPro"/>
</dbReference>
<evidence type="ECO:0000256" key="2">
    <source>
        <dbReference type="ARBA" id="ARBA00022448"/>
    </source>
</evidence>
<dbReference type="PANTHER" id="PTHR30097:SF4">
    <property type="entry name" value="SLR6042 PROTEIN"/>
    <property type="match status" value="1"/>
</dbReference>
<feature type="domain" description="Heavy metal binding" evidence="5">
    <location>
        <begin position="44"/>
        <end position="70"/>
    </location>
</feature>
<feature type="transmembrane region" description="Helical" evidence="3">
    <location>
        <begin position="5"/>
        <end position="23"/>
    </location>
</feature>
<name>A0A1W6MHW9_9FLAO</name>
<dbReference type="STRING" id="331648.BST97_03890"/>
<feature type="domain" description="CusB-like beta-barrel" evidence="8">
    <location>
        <begin position="246"/>
        <end position="322"/>
    </location>
</feature>
<dbReference type="Pfam" id="PF25954">
    <property type="entry name" value="Beta-barrel_RND_2"/>
    <property type="match status" value="1"/>
</dbReference>
<evidence type="ECO:0000259" key="6">
    <source>
        <dbReference type="Pfam" id="PF25869"/>
    </source>
</evidence>
<feature type="domain" description="CusB-like barrel-sandwich hybrid" evidence="7">
    <location>
        <begin position="130"/>
        <end position="241"/>
    </location>
</feature>
<dbReference type="OrthoDB" id="9806939at2"/>
<dbReference type="AlphaFoldDB" id="A0A1W6MHW9"/>
<evidence type="ECO:0000313" key="11">
    <source>
        <dbReference type="Proteomes" id="UP000193431"/>
    </source>
</evidence>
<dbReference type="Proteomes" id="UP000193431">
    <property type="component" value="Chromosome"/>
</dbReference>
<proteinExistence type="inferred from homology"/>
<dbReference type="EMBL" id="CP019344">
    <property type="protein sequence ID" value="ARN77191.1"/>
    <property type="molecule type" value="Genomic_DNA"/>
</dbReference>
<protein>
    <submittedName>
        <fullName evidence="10">Efflux transporter periplasmic adaptor subunit</fullName>
    </submittedName>
</protein>
<feature type="domain" description="CusB-like three alpha-helical bundle" evidence="6">
    <location>
        <begin position="160"/>
        <end position="208"/>
    </location>
</feature>
<organism evidence="10 11">
    <name type="scientific">Nonlabens spongiae</name>
    <dbReference type="NCBI Taxonomy" id="331648"/>
    <lineage>
        <taxon>Bacteria</taxon>
        <taxon>Pseudomonadati</taxon>
        <taxon>Bacteroidota</taxon>
        <taxon>Flavobacteriia</taxon>
        <taxon>Flavobacteriales</taxon>
        <taxon>Flavobacteriaceae</taxon>
        <taxon>Nonlabens</taxon>
    </lineage>
</organism>
<dbReference type="RefSeq" id="WP_085765998.1">
    <property type="nucleotide sequence ID" value="NZ_CP019344.1"/>
</dbReference>
<dbReference type="InterPro" id="IPR058792">
    <property type="entry name" value="Beta-barrel_RND_2"/>
</dbReference>
<dbReference type="InterPro" id="IPR045800">
    <property type="entry name" value="HMBD"/>
</dbReference>
<dbReference type="Pfam" id="PF11827">
    <property type="entry name" value="DUF3347"/>
    <property type="match status" value="1"/>
</dbReference>
<evidence type="ECO:0000259" key="9">
    <source>
        <dbReference type="Pfam" id="PF25975"/>
    </source>
</evidence>